<reference evidence="2 3" key="1">
    <citation type="submission" date="2024-02" db="EMBL/GenBank/DDBJ databases">
        <authorList>
            <person name="Vignale AGUSTIN F."/>
            <person name="Sosa J E."/>
            <person name="Modenutti C."/>
        </authorList>
    </citation>
    <scope>NUCLEOTIDE SEQUENCE [LARGE SCALE GENOMIC DNA]</scope>
</reference>
<evidence type="ECO:0000313" key="2">
    <source>
        <dbReference type="EMBL" id="CAK9139548.1"/>
    </source>
</evidence>
<keyword evidence="3" id="KW-1185">Reference proteome</keyword>
<dbReference type="InterPro" id="IPR021916">
    <property type="entry name" value="DUF3527"/>
</dbReference>
<dbReference type="Proteomes" id="UP001642360">
    <property type="component" value="Unassembled WGS sequence"/>
</dbReference>
<organism evidence="2 3">
    <name type="scientific">Ilex paraguariensis</name>
    <name type="common">yerba mate</name>
    <dbReference type="NCBI Taxonomy" id="185542"/>
    <lineage>
        <taxon>Eukaryota</taxon>
        <taxon>Viridiplantae</taxon>
        <taxon>Streptophyta</taxon>
        <taxon>Embryophyta</taxon>
        <taxon>Tracheophyta</taxon>
        <taxon>Spermatophyta</taxon>
        <taxon>Magnoliopsida</taxon>
        <taxon>eudicotyledons</taxon>
        <taxon>Gunneridae</taxon>
        <taxon>Pentapetalae</taxon>
        <taxon>asterids</taxon>
        <taxon>campanulids</taxon>
        <taxon>Aquifoliales</taxon>
        <taxon>Aquifoliaceae</taxon>
        <taxon>Ilex</taxon>
    </lineage>
</organism>
<feature type="compositionally biased region" description="Basic and acidic residues" evidence="1">
    <location>
        <begin position="11"/>
        <end position="26"/>
    </location>
</feature>
<evidence type="ECO:0000313" key="3">
    <source>
        <dbReference type="Proteomes" id="UP001642360"/>
    </source>
</evidence>
<dbReference type="Pfam" id="PF12043">
    <property type="entry name" value="DUF3527"/>
    <property type="match status" value="1"/>
</dbReference>
<proteinExistence type="predicted"/>
<dbReference type="EMBL" id="CAUOFW020000970">
    <property type="protein sequence ID" value="CAK9139548.1"/>
    <property type="molecule type" value="Genomic_DNA"/>
</dbReference>
<name>A0ABC8R3H3_9AQUA</name>
<evidence type="ECO:0000256" key="1">
    <source>
        <dbReference type="SAM" id="MobiDB-lite"/>
    </source>
</evidence>
<feature type="region of interest" description="Disordered" evidence="1">
    <location>
        <begin position="1"/>
        <end position="26"/>
    </location>
</feature>
<dbReference type="PANTHER" id="PTHR31390">
    <property type="entry name" value="EXPRESSED PROTEIN"/>
    <property type="match status" value="1"/>
</dbReference>
<dbReference type="AlphaFoldDB" id="A0ABC8R3H3"/>
<gene>
    <name evidence="2" type="ORF">ILEXP_LOCUS6940</name>
</gene>
<dbReference type="PANTHER" id="PTHR31390:SF2">
    <property type="entry name" value="EXPRESSED PROTEIN"/>
    <property type="match status" value="1"/>
</dbReference>
<sequence length="604" mass="67078">MEKLIVNAEKGGQKKEDHSEENSLSKKLVRKEEPKHVLLLNSRKSQINELCSQELFLKIIHSLDDRIPKRITSFDERYVHRCLELIRNCALRAASCNVYPEMGVCSREISNRVCCDLANLVIECPLAAGAEEFVITSTGDWILGIINESTSMVNILKSPLVYQLGVLDCDVNFRGTSSNFISSSDGFSISSSQKLQKEMVILGHHIYESEPAHKRLVSVSSTTSTCTEQSSSSASVTAFSQGMLQYTWKDGFPHYSFSVDDQREFYVANLFKAESLDDKVVDYMYMFHSRADGKKVRDISEDESYLVGKMRVSTSTTLCPNNSEVIETQFVLFGSDDSCVTEMQTSSHTLRKNKGLPKKMVDVFKTSQSHMKRSLSKFGGSNVIRENFSLEPCHDSHESSPGKANLSDIHSPPNCELAAIVVKDHVHYDHNEAEIGGWGLKFLKKAGINQTNASLETSVPSECCQRNSGDCSTSMEILVPAGFHGGPRTRSGGPSSLIERWNSGGCCDCGGWDTGCPLTLLHNRPSKTQVSPQADILDECKAFDLYIQGSKQGTPVMRMVNIHDGLYYVHFQSSLSALQSFSISVAIIHTHNPNLRPKVYRSCN</sequence>
<accession>A0ABC8R3H3</accession>
<comment type="caution">
    <text evidence="2">The sequence shown here is derived from an EMBL/GenBank/DDBJ whole genome shotgun (WGS) entry which is preliminary data.</text>
</comment>
<protein>
    <submittedName>
        <fullName evidence="2">Uncharacterized protein</fullName>
    </submittedName>
</protein>
<dbReference type="EMBL" id="CAUOFW020000970">
    <property type="protein sequence ID" value="CAK9139547.1"/>
    <property type="molecule type" value="Genomic_DNA"/>
</dbReference>